<keyword evidence="3" id="KW-1185">Reference proteome</keyword>
<accession>A0A1Y6BRY5</accession>
<evidence type="ECO:0000256" key="1">
    <source>
        <dbReference type="SAM" id="SignalP"/>
    </source>
</evidence>
<dbReference type="EMBL" id="FWZX01000005">
    <property type="protein sequence ID" value="SMF14641.1"/>
    <property type="molecule type" value="Genomic_DNA"/>
</dbReference>
<dbReference type="STRING" id="560819.SAMN05428998_105282"/>
<dbReference type="SUPFAM" id="SSF103515">
    <property type="entry name" value="Autotransporter"/>
    <property type="match status" value="1"/>
</dbReference>
<feature type="chain" id="PRO_5012306034" evidence="1">
    <location>
        <begin position="24"/>
        <end position="416"/>
    </location>
</feature>
<dbReference type="RefSeq" id="WP_143596190.1">
    <property type="nucleotide sequence ID" value="NZ_FWZX01000005.1"/>
</dbReference>
<dbReference type="Pfam" id="PF14559">
    <property type="entry name" value="TPR_19"/>
    <property type="match status" value="1"/>
</dbReference>
<reference evidence="2 3" key="1">
    <citation type="submission" date="2017-04" db="EMBL/GenBank/DDBJ databases">
        <authorList>
            <person name="Afonso C.L."/>
            <person name="Miller P.J."/>
            <person name="Scott M.A."/>
            <person name="Spackman E."/>
            <person name="Goraichik I."/>
            <person name="Dimitrov K.M."/>
            <person name="Suarez D.L."/>
            <person name="Swayne D.E."/>
        </authorList>
    </citation>
    <scope>NUCLEOTIDE SEQUENCE [LARGE SCALE GENOMIC DNA]</scope>
    <source>
        <strain evidence="2 3">USBA 355</strain>
    </source>
</reference>
<evidence type="ECO:0000313" key="3">
    <source>
        <dbReference type="Proteomes" id="UP000192917"/>
    </source>
</evidence>
<name>A0A1Y6BRY5_9PROT</name>
<evidence type="ECO:0000313" key="2">
    <source>
        <dbReference type="EMBL" id="SMF14641.1"/>
    </source>
</evidence>
<gene>
    <name evidence="2" type="ORF">SAMN05428998_105282</name>
</gene>
<feature type="signal peptide" evidence="1">
    <location>
        <begin position="1"/>
        <end position="23"/>
    </location>
</feature>
<keyword evidence="1" id="KW-0732">Signal</keyword>
<dbReference type="Gene3D" id="1.25.40.10">
    <property type="entry name" value="Tetratricopeptide repeat domain"/>
    <property type="match status" value="1"/>
</dbReference>
<dbReference type="Proteomes" id="UP000192917">
    <property type="component" value="Unassembled WGS sequence"/>
</dbReference>
<proteinExistence type="predicted"/>
<protein>
    <submittedName>
        <fullName evidence="2">Tetratricopeptide repeat-containing protein</fullName>
    </submittedName>
</protein>
<organism evidence="2 3">
    <name type="scientific">Tistlia consotensis USBA 355</name>
    <dbReference type="NCBI Taxonomy" id="560819"/>
    <lineage>
        <taxon>Bacteria</taxon>
        <taxon>Pseudomonadati</taxon>
        <taxon>Pseudomonadota</taxon>
        <taxon>Alphaproteobacteria</taxon>
        <taxon>Rhodospirillales</taxon>
        <taxon>Rhodovibrionaceae</taxon>
        <taxon>Tistlia</taxon>
    </lineage>
</organism>
<sequence>MRFSGAVLCATLLWHLTVPEAAAQSERSAPAVQNAPTRAPADAVFDELERIDRERHRDLLGKVPDVTWADVLRDPDNLTLNVAYARAQLARGDLKSASATLERILLISPHEPQVELLQGLVLYRLREYGGAERALSAALAGKLSDDQRTQAERALSAIAEAQQQTRLTLTLGAGLRYDDNREQEPLGGSRLVLDTPVEADAEHGDTAVVSLARVRLSHELDNQDGDLVFGEATYYGADQLRDNNLDLQVFGANAGMTLYFGAFTLTPRVGADLVRLEDQNYLTALSGGARLDWQLLPDFAPFAEFRLADENFDDVSAAPSGEDRTGLRRSLAAGFQWQVLPRVSLAVTGERQVKEARRDYEGYHGYALRLTPLLVLDNGQFLRGDFTVRQRDYFGPDAFVSSETRGDTDYVAGISY</sequence>
<dbReference type="InterPro" id="IPR011990">
    <property type="entry name" value="TPR-like_helical_dom_sf"/>
</dbReference>
<dbReference type="AlphaFoldDB" id="A0A1Y6BRY5"/>
<dbReference type="SUPFAM" id="SSF48452">
    <property type="entry name" value="TPR-like"/>
    <property type="match status" value="1"/>
</dbReference>
<dbReference type="InterPro" id="IPR036709">
    <property type="entry name" value="Autotransporte_beta_dom_sf"/>
</dbReference>